<dbReference type="EMBL" id="BGPR01018541">
    <property type="protein sequence ID" value="GBN79434.1"/>
    <property type="molecule type" value="Genomic_DNA"/>
</dbReference>
<keyword evidence="4" id="KW-1185">Reference proteome</keyword>
<sequence>MSFSFRPHVHIQRPPPSVSSGDPSAVVIQLPRAIPFLLHPFFLFPVLEWGWRNFASGLLSEDVTVPVYTREDERLPSERLLRETGPHLCLDPIDSGHLTTNFE</sequence>
<evidence type="ECO:0000313" key="2">
    <source>
        <dbReference type="EMBL" id="GBN79348.1"/>
    </source>
</evidence>
<feature type="region of interest" description="Disordered" evidence="1">
    <location>
        <begin position="1"/>
        <end position="23"/>
    </location>
</feature>
<gene>
    <name evidence="2" type="ORF">AVEN_205948_1</name>
    <name evidence="3" type="ORF">AVEN_262280_1</name>
</gene>
<dbReference type="Proteomes" id="UP000499080">
    <property type="component" value="Unassembled WGS sequence"/>
</dbReference>
<proteinExistence type="predicted"/>
<name>A0A4Y2RU88_ARAVE</name>
<organism evidence="2 4">
    <name type="scientific">Araneus ventricosus</name>
    <name type="common">Orbweaver spider</name>
    <name type="synonym">Epeira ventricosa</name>
    <dbReference type="NCBI Taxonomy" id="182803"/>
    <lineage>
        <taxon>Eukaryota</taxon>
        <taxon>Metazoa</taxon>
        <taxon>Ecdysozoa</taxon>
        <taxon>Arthropoda</taxon>
        <taxon>Chelicerata</taxon>
        <taxon>Arachnida</taxon>
        <taxon>Araneae</taxon>
        <taxon>Araneomorphae</taxon>
        <taxon>Entelegynae</taxon>
        <taxon>Araneoidea</taxon>
        <taxon>Araneidae</taxon>
        <taxon>Araneus</taxon>
    </lineage>
</organism>
<accession>A0A4Y2RU88</accession>
<protein>
    <submittedName>
        <fullName evidence="2">Uncharacterized protein</fullName>
    </submittedName>
</protein>
<evidence type="ECO:0000313" key="4">
    <source>
        <dbReference type="Proteomes" id="UP000499080"/>
    </source>
</evidence>
<dbReference type="AlphaFoldDB" id="A0A4Y2RU88"/>
<dbReference type="EMBL" id="BGPR01018506">
    <property type="protein sequence ID" value="GBN79348.1"/>
    <property type="molecule type" value="Genomic_DNA"/>
</dbReference>
<evidence type="ECO:0000313" key="3">
    <source>
        <dbReference type="EMBL" id="GBN79434.1"/>
    </source>
</evidence>
<comment type="caution">
    <text evidence="2">The sequence shown here is derived from an EMBL/GenBank/DDBJ whole genome shotgun (WGS) entry which is preliminary data.</text>
</comment>
<evidence type="ECO:0000256" key="1">
    <source>
        <dbReference type="SAM" id="MobiDB-lite"/>
    </source>
</evidence>
<reference evidence="2 4" key="1">
    <citation type="journal article" date="2019" name="Sci. Rep.">
        <title>Orb-weaving spider Araneus ventricosus genome elucidates the spidroin gene catalogue.</title>
        <authorList>
            <person name="Kono N."/>
            <person name="Nakamura H."/>
            <person name="Ohtoshi R."/>
            <person name="Moran D.A.P."/>
            <person name="Shinohara A."/>
            <person name="Yoshida Y."/>
            <person name="Fujiwara M."/>
            <person name="Mori M."/>
            <person name="Tomita M."/>
            <person name="Arakawa K."/>
        </authorList>
    </citation>
    <scope>NUCLEOTIDE SEQUENCE [LARGE SCALE GENOMIC DNA]</scope>
</reference>